<keyword evidence="3" id="KW-0344">Guanine-nucleotide releasing factor</keyword>
<dbReference type="GO" id="GO:0005634">
    <property type="term" value="C:nucleus"/>
    <property type="evidence" value="ECO:0007669"/>
    <property type="project" value="TreeGrafter"/>
</dbReference>
<dbReference type="EMBL" id="QNUK01000612">
    <property type="protein sequence ID" value="KAF5891141.1"/>
    <property type="molecule type" value="Genomic_DNA"/>
</dbReference>
<dbReference type="OrthoDB" id="10255285at2759"/>
<evidence type="ECO:0000313" key="8">
    <source>
        <dbReference type="Proteomes" id="UP000727407"/>
    </source>
</evidence>
<dbReference type="GO" id="GO:0031267">
    <property type="term" value="F:small GTPase binding"/>
    <property type="evidence" value="ECO:0007669"/>
    <property type="project" value="TreeGrafter"/>
</dbReference>
<dbReference type="FunFam" id="3.40.1000.10:FF:000004">
    <property type="entry name" value="Probable ran guanine nucleotide release factor"/>
    <property type="match status" value="1"/>
</dbReference>
<dbReference type="SUPFAM" id="SSF55724">
    <property type="entry name" value="Mog1p/PsbP-like"/>
    <property type="match status" value="1"/>
</dbReference>
<evidence type="ECO:0000256" key="4">
    <source>
        <dbReference type="ARBA" id="ARBA00022927"/>
    </source>
</evidence>
<proteinExistence type="inferred from homology"/>
<evidence type="ECO:0000256" key="1">
    <source>
        <dbReference type="ARBA" id="ARBA00010307"/>
    </source>
</evidence>
<dbReference type="GO" id="GO:0005085">
    <property type="term" value="F:guanyl-nucleotide exchange factor activity"/>
    <property type="evidence" value="ECO:0007669"/>
    <property type="project" value="UniProtKB-KW"/>
</dbReference>
<evidence type="ECO:0000256" key="3">
    <source>
        <dbReference type="ARBA" id="ARBA00022658"/>
    </source>
</evidence>
<keyword evidence="4" id="KW-0653">Protein transport</keyword>
<dbReference type="PANTHER" id="PTHR15837:SF0">
    <property type="entry name" value="RAN GUANINE NUCLEOTIDE RELEASE FACTOR"/>
    <property type="match status" value="1"/>
</dbReference>
<sequence length="182" mass="20244">MTRPLFGGAMSAVFPLNTKDISELREIPDNQEVFAHTHTDQSIIIELLEYQSHVEDSQAARYHFEDVAGSNKASEAGQMEVMKVQCVPHDQLTLSQCSSAWILNGAQLISKFNEEAKNVVNIHLCLFRLPQYTTDIMITFNNPVSISPLSSSSGVVTEGVWTEQDFHTLVQSFQLLDPGVFG</sequence>
<evidence type="ECO:0000313" key="7">
    <source>
        <dbReference type="EMBL" id="KAF5891141.1"/>
    </source>
</evidence>
<dbReference type="GO" id="GO:0006606">
    <property type="term" value="P:protein import into nucleus"/>
    <property type="evidence" value="ECO:0007669"/>
    <property type="project" value="TreeGrafter"/>
</dbReference>
<dbReference type="GO" id="GO:0060047">
    <property type="term" value="P:heart contraction"/>
    <property type="evidence" value="ECO:0007669"/>
    <property type="project" value="TreeGrafter"/>
</dbReference>
<keyword evidence="8" id="KW-1185">Reference proteome</keyword>
<gene>
    <name evidence="7" type="primary">rangrf</name>
    <name evidence="7" type="ORF">DAT39_019163</name>
</gene>
<dbReference type="GO" id="GO:0044325">
    <property type="term" value="F:transmembrane transporter binding"/>
    <property type="evidence" value="ECO:0007669"/>
    <property type="project" value="TreeGrafter"/>
</dbReference>
<dbReference type="PANTHER" id="PTHR15837">
    <property type="entry name" value="RAN GUANINE NUCLEOTIDE RELEASE FACTOR"/>
    <property type="match status" value="1"/>
</dbReference>
<dbReference type="AlphaFoldDB" id="A0A8J4TT23"/>
<dbReference type="GO" id="GO:0003254">
    <property type="term" value="P:regulation of membrane depolarization"/>
    <property type="evidence" value="ECO:0007669"/>
    <property type="project" value="TreeGrafter"/>
</dbReference>
<dbReference type="GO" id="GO:0017080">
    <property type="term" value="F:sodium channel regulator activity"/>
    <property type="evidence" value="ECO:0007669"/>
    <property type="project" value="TreeGrafter"/>
</dbReference>
<protein>
    <recommendedName>
        <fullName evidence="5">Ran guanine nucleotide release factor</fullName>
    </recommendedName>
    <alternativeName>
        <fullName evidence="6">Ran-binding protein MOG1</fullName>
    </alternativeName>
</protein>
<keyword evidence="2" id="KW-0813">Transport</keyword>
<dbReference type="InterPro" id="IPR016123">
    <property type="entry name" value="Mog1/PsbP_a/b/a-sand"/>
</dbReference>
<comment type="similarity">
    <text evidence="1">Belongs to the MOG1 family.</text>
</comment>
<dbReference type="Gene3D" id="3.40.1000.10">
    <property type="entry name" value="Mog1/PsbP, alpha/beta/alpha sandwich"/>
    <property type="match status" value="1"/>
</dbReference>
<dbReference type="Pfam" id="PF04603">
    <property type="entry name" value="Mog1"/>
    <property type="match status" value="1"/>
</dbReference>
<dbReference type="InterPro" id="IPR007681">
    <property type="entry name" value="Mog1"/>
</dbReference>
<dbReference type="Proteomes" id="UP000727407">
    <property type="component" value="Unassembled WGS sequence"/>
</dbReference>
<evidence type="ECO:0000256" key="5">
    <source>
        <dbReference type="ARBA" id="ARBA00069074"/>
    </source>
</evidence>
<comment type="caution">
    <text evidence="7">The sequence shown here is derived from an EMBL/GenBank/DDBJ whole genome shotgun (WGS) entry which is preliminary data.</text>
</comment>
<reference evidence="7" key="1">
    <citation type="submission" date="2020-07" db="EMBL/GenBank/DDBJ databases">
        <title>Clarias magur genome sequencing, assembly and annotation.</title>
        <authorList>
            <person name="Kushwaha B."/>
            <person name="Kumar R."/>
            <person name="Das P."/>
            <person name="Joshi C.G."/>
            <person name="Kumar D."/>
            <person name="Nagpure N.S."/>
            <person name="Pandey M."/>
            <person name="Agarwal S."/>
            <person name="Srivastava S."/>
            <person name="Singh M."/>
            <person name="Sahoo L."/>
            <person name="Jayasankar P."/>
            <person name="Meher P.K."/>
            <person name="Koringa P.G."/>
            <person name="Iquebal M.A."/>
            <person name="Das S.P."/>
            <person name="Bit A."/>
            <person name="Patnaik S."/>
            <person name="Patel N."/>
            <person name="Shah T.M."/>
            <person name="Hinsu A."/>
            <person name="Jena J.K."/>
        </authorList>
    </citation>
    <scope>NUCLEOTIDE SEQUENCE</scope>
    <source>
        <strain evidence="7">CIFAMagur01</strain>
        <tissue evidence="7">Testis</tissue>
    </source>
</reference>
<accession>A0A8J4TT23</accession>
<organism evidence="7 8">
    <name type="scientific">Clarias magur</name>
    <name type="common">Asian catfish</name>
    <name type="synonym">Macropteronotus magur</name>
    <dbReference type="NCBI Taxonomy" id="1594786"/>
    <lineage>
        <taxon>Eukaryota</taxon>
        <taxon>Metazoa</taxon>
        <taxon>Chordata</taxon>
        <taxon>Craniata</taxon>
        <taxon>Vertebrata</taxon>
        <taxon>Euteleostomi</taxon>
        <taxon>Actinopterygii</taxon>
        <taxon>Neopterygii</taxon>
        <taxon>Teleostei</taxon>
        <taxon>Ostariophysi</taxon>
        <taxon>Siluriformes</taxon>
        <taxon>Clariidae</taxon>
        <taxon>Clarias</taxon>
    </lineage>
</organism>
<name>A0A8J4TT23_CLAMG</name>
<evidence type="ECO:0000256" key="2">
    <source>
        <dbReference type="ARBA" id="ARBA00022448"/>
    </source>
</evidence>
<evidence type="ECO:0000256" key="6">
    <source>
        <dbReference type="ARBA" id="ARBA00076536"/>
    </source>
</evidence>